<organism evidence="2 3">
    <name type="scientific">Candidatus Intestinimonas merdavium</name>
    <dbReference type="NCBI Taxonomy" id="2838622"/>
    <lineage>
        <taxon>Bacteria</taxon>
        <taxon>Bacillati</taxon>
        <taxon>Bacillota</taxon>
        <taxon>Clostridia</taxon>
        <taxon>Eubacteriales</taxon>
        <taxon>Intestinimonas</taxon>
    </lineage>
</organism>
<dbReference type="EMBL" id="DXCX01000049">
    <property type="protein sequence ID" value="HIY73281.1"/>
    <property type="molecule type" value="Genomic_DNA"/>
</dbReference>
<reference evidence="2" key="1">
    <citation type="journal article" date="2021" name="PeerJ">
        <title>Extensive microbial diversity within the chicken gut microbiome revealed by metagenomics and culture.</title>
        <authorList>
            <person name="Gilroy R."/>
            <person name="Ravi A."/>
            <person name="Getino M."/>
            <person name="Pursley I."/>
            <person name="Horton D.L."/>
            <person name="Alikhan N.F."/>
            <person name="Baker D."/>
            <person name="Gharbi K."/>
            <person name="Hall N."/>
            <person name="Watson M."/>
            <person name="Adriaenssens E.M."/>
            <person name="Foster-Nyarko E."/>
            <person name="Jarju S."/>
            <person name="Secka A."/>
            <person name="Antonio M."/>
            <person name="Oren A."/>
            <person name="Chaudhuri R.R."/>
            <person name="La Ragione R."/>
            <person name="Hildebrand F."/>
            <person name="Pallen M.J."/>
        </authorList>
    </citation>
    <scope>NUCLEOTIDE SEQUENCE</scope>
    <source>
        <strain evidence="2">CHK33-7979</strain>
    </source>
</reference>
<dbReference type="PROSITE" id="PS51257">
    <property type="entry name" value="PROKAR_LIPOPROTEIN"/>
    <property type="match status" value="1"/>
</dbReference>
<evidence type="ECO:0000259" key="1">
    <source>
        <dbReference type="Pfam" id="PF07561"/>
    </source>
</evidence>
<dbReference type="InterPro" id="IPR011437">
    <property type="entry name" value="DUF1540"/>
</dbReference>
<sequence length="58" mass="6110">MENKNANPSIACTVASCAYHSKEKNHCTLNEIRVGSCQSKVTDCGSTECASFQLGAGN</sequence>
<dbReference type="Proteomes" id="UP000886824">
    <property type="component" value="Unassembled WGS sequence"/>
</dbReference>
<proteinExistence type="predicted"/>
<accession>A0A9D1Z756</accession>
<gene>
    <name evidence="2" type="ORF">H9826_04815</name>
</gene>
<dbReference type="AlphaFoldDB" id="A0A9D1Z756"/>
<comment type="caution">
    <text evidence="2">The sequence shown here is derived from an EMBL/GenBank/DDBJ whole genome shotgun (WGS) entry which is preliminary data.</text>
</comment>
<protein>
    <submittedName>
        <fullName evidence="2">DUF1540 domain-containing protein</fullName>
    </submittedName>
</protein>
<reference evidence="2" key="2">
    <citation type="submission" date="2021-04" db="EMBL/GenBank/DDBJ databases">
        <authorList>
            <person name="Gilroy R."/>
        </authorList>
    </citation>
    <scope>NUCLEOTIDE SEQUENCE</scope>
    <source>
        <strain evidence="2">CHK33-7979</strain>
    </source>
</reference>
<evidence type="ECO:0000313" key="2">
    <source>
        <dbReference type="EMBL" id="HIY73281.1"/>
    </source>
</evidence>
<evidence type="ECO:0000313" key="3">
    <source>
        <dbReference type="Proteomes" id="UP000886824"/>
    </source>
</evidence>
<dbReference type="Pfam" id="PF07561">
    <property type="entry name" value="DUF1540"/>
    <property type="match status" value="1"/>
</dbReference>
<feature type="domain" description="DUF1540" evidence="1">
    <location>
        <begin position="10"/>
        <end position="52"/>
    </location>
</feature>
<name>A0A9D1Z756_9FIRM</name>